<reference evidence="5" key="1">
    <citation type="submission" date="2020-06" db="EMBL/GenBank/DDBJ databases">
        <authorList>
            <person name="Li T."/>
            <person name="Hu X."/>
            <person name="Zhang T."/>
            <person name="Song X."/>
            <person name="Zhang H."/>
            <person name="Dai N."/>
            <person name="Sheng W."/>
            <person name="Hou X."/>
            <person name="Wei L."/>
        </authorList>
    </citation>
    <scope>NUCLEOTIDE SEQUENCE</scope>
    <source>
        <strain evidence="5">3651</strain>
        <tissue evidence="5">Leaf</tissue>
    </source>
</reference>
<proteinExistence type="predicted"/>
<keyword evidence="2" id="KW-0853">WD repeat</keyword>
<keyword evidence="3" id="KW-0472">Membrane</keyword>
<dbReference type="InterPro" id="IPR003854">
    <property type="entry name" value="GASA"/>
</dbReference>
<feature type="repeat" description="WD" evidence="2">
    <location>
        <begin position="612"/>
        <end position="647"/>
    </location>
</feature>
<dbReference type="AlphaFoldDB" id="A0AAE1YX06"/>
<name>A0AAE1YX06_9LAMI</name>
<evidence type="ECO:0000313" key="6">
    <source>
        <dbReference type="Proteomes" id="UP001293254"/>
    </source>
</evidence>
<evidence type="ECO:0000313" key="5">
    <source>
        <dbReference type="EMBL" id="KAK4437954.1"/>
    </source>
</evidence>
<dbReference type="GO" id="GO:0071493">
    <property type="term" value="P:cellular response to UV-B"/>
    <property type="evidence" value="ECO:0007669"/>
    <property type="project" value="InterPro"/>
</dbReference>
<dbReference type="GO" id="GO:0080008">
    <property type="term" value="C:Cul4-RING E3 ubiquitin ligase complex"/>
    <property type="evidence" value="ECO:0007669"/>
    <property type="project" value="InterPro"/>
</dbReference>
<evidence type="ECO:0000256" key="3">
    <source>
        <dbReference type="SAM" id="Phobius"/>
    </source>
</evidence>
<sequence length="885" mass="99324">MATDIGTLEKGYFDACKRQGIIPNKAIVAALFKAKIKKARHEISAFMVSMDDLKDVDFYPLLDLLKEIDSSEIDAVDIVNRSSCVLSGEHVSALLRAVNKKLQVVDICDISFGKDFLLDLAQRGLACEVLNLRSSHFRKLSMVGKFVRMHTLNLDFSASLTSFREDCFSCMPNLRFLSLCETRITNLWTTSAALSKLPSLVELRFQNCLYCAEVGYSSASSGNRASDGIGSGCSDLGLYIELPSPGDEIFPHLQLNVDDEDMNDYDIVQDVRSTNEDSSDDSEVDFSSHRQDFGSTELLPDIPLGWHELADLQNEISFGALDMRDEDSYYPGSTHLCTVASVAPKKYISRHPSPICYEKHYRDYMIASLPNLKVLDNLPIGKVDRERANDTFRHHFEYLPYNRNDKESVVSILQKREIRAKLPCTRASRKNFSSLSRKSQYFYSRSLSAAKMGSSAWPKLHPLSITGSALRDEKRNFRPRQFEYHPSDSSLMVFGTLDGEVVVINHESGKIVSYIPSLGAMNSILGLCWLRQYPSKLIAGSDNGSLRLYDIQHMPTTNRRLYHSFGSVTFDEFDQLTSVHVNSTDELFLASGYSKNVALYDINSGRRLQVFADMHREHINVVKFSNHSPSLFATSSFDQDVKMWDIRQKPSQPCYTASSSRGNVMVCFSPDDHYLLVSAVDNEVKQLLAVDGRLHLDFGIASTGSSQNYTRSYYMSGRDYVISGSCDEHVVRICCANTGRRLRDVSLEGKGAGASMFVQSLRGDPFRDFHMSILAAYIRPSSNSEIVKRKKKKTMKSSLFLACLLLFAVLLTSTLIHPTMAISAEYCDRSCELRCARAGVKDRCLKYCGICCVKCKCVPSGTYGNKHQCPCYRDMRNSKGTPKCP</sequence>
<dbReference type="InterPro" id="IPR001680">
    <property type="entry name" value="WD40_rpt"/>
</dbReference>
<dbReference type="PANTHER" id="PTHR47201">
    <property type="entry name" value="BNAC09G30780D PROTEIN"/>
    <property type="match status" value="1"/>
</dbReference>
<protein>
    <submittedName>
        <fullName evidence="5">Snakin-1</fullName>
    </submittedName>
</protein>
<dbReference type="InterPro" id="IPR015943">
    <property type="entry name" value="WD40/YVTN_repeat-like_dom_sf"/>
</dbReference>
<dbReference type="Pfam" id="PF00400">
    <property type="entry name" value="WD40"/>
    <property type="match status" value="1"/>
</dbReference>
<dbReference type="PROSITE" id="PS50294">
    <property type="entry name" value="WD_REPEATS_REGION"/>
    <property type="match status" value="1"/>
</dbReference>
<dbReference type="InterPro" id="IPR036322">
    <property type="entry name" value="WD40_repeat_dom_sf"/>
</dbReference>
<dbReference type="SUPFAM" id="SSF50978">
    <property type="entry name" value="WD40 repeat-like"/>
    <property type="match status" value="1"/>
</dbReference>
<dbReference type="InterPro" id="IPR046377">
    <property type="entry name" value="DHU1"/>
</dbReference>
<dbReference type="Pfam" id="PF20919">
    <property type="entry name" value="DHU1_N"/>
    <property type="match status" value="1"/>
</dbReference>
<keyword evidence="1" id="KW-0677">Repeat</keyword>
<feature type="transmembrane region" description="Helical" evidence="3">
    <location>
        <begin position="798"/>
        <end position="816"/>
    </location>
</feature>
<dbReference type="Gene3D" id="2.130.10.10">
    <property type="entry name" value="YVTN repeat-like/Quinoprotein amine dehydrogenase"/>
    <property type="match status" value="1"/>
</dbReference>
<keyword evidence="3" id="KW-0812">Transmembrane</keyword>
<dbReference type="Proteomes" id="UP001293254">
    <property type="component" value="Unassembled WGS sequence"/>
</dbReference>
<evidence type="ECO:0000259" key="4">
    <source>
        <dbReference type="SMART" id="SM00446"/>
    </source>
</evidence>
<organism evidence="5 6">
    <name type="scientific">Sesamum alatum</name>
    <dbReference type="NCBI Taxonomy" id="300844"/>
    <lineage>
        <taxon>Eukaryota</taxon>
        <taxon>Viridiplantae</taxon>
        <taxon>Streptophyta</taxon>
        <taxon>Embryophyta</taxon>
        <taxon>Tracheophyta</taxon>
        <taxon>Spermatophyta</taxon>
        <taxon>Magnoliopsida</taxon>
        <taxon>eudicotyledons</taxon>
        <taxon>Gunneridae</taxon>
        <taxon>Pentapetalae</taxon>
        <taxon>asterids</taxon>
        <taxon>lamiids</taxon>
        <taxon>Lamiales</taxon>
        <taxon>Pedaliaceae</taxon>
        <taxon>Sesamum</taxon>
    </lineage>
</organism>
<feature type="domain" description="U2A'/phosphoprotein 32 family A C-terminal" evidence="4">
    <location>
        <begin position="358"/>
        <end position="376"/>
    </location>
</feature>
<dbReference type="SUPFAM" id="SSF52058">
    <property type="entry name" value="L domain-like"/>
    <property type="match status" value="1"/>
</dbReference>
<comment type="caution">
    <text evidence="5">The sequence shown here is derived from an EMBL/GenBank/DDBJ whole genome shotgun (WGS) entry which is preliminary data.</text>
</comment>
<keyword evidence="6" id="KW-1185">Reference proteome</keyword>
<accession>A0AAE1YX06</accession>
<gene>
    <name evidence="5" type="ORF">Salat_0129500</name>
</gene>
<dbReference type="InterPro" id="IPR003603">
    <property type="entry name" value="U2A'_phosphoprotein32A_C"/>
</dbReference>
<dbReference type="InterPro" id="IPR032675">
    <property type="entry name" value="LRR_dom_sf"/>
</dbReference>
<evidence type="ECO:0000256" key="1">
    <source>
        <dbReference type="ARBA" id="ARBA00022737"/>
    </source>
</evidence>
<dbReference type="Gene3D" id="3.80.10.10">
    <property type="entry name" value="Ribonuclease Inhibitor"/>
    <property type="match status" value="1"/>
</dbReference>
<reference evidence="5" key="2">
    <citation type="journal article" date="2024" name="Plant">
        <title>Genomic evolution and insights into agronomic trait innovations of Sesamum species.</title>
        <authorList>
            <person name="Miao H."/>
            <person name="Wang L."/>
            <person name="Qu L."/>
            <person name="Liu H."/>
            <person name="Sun Y."/>
            <person name="Le M."/>
            <person name="Wang Q."/>
            <person name="Wei S."/>
            <person name="Zheng Y."/>
            <person name="Lin W."/>
            <person name="Duan Y."/>
            <person name="Cao H."/>
            <person name="Xiong S."/>
            <person name="Wang X."/>
            <person name="Wei L."/>
            <person name="Li C."/>
            <person name="Ma Q."/>
            <person name="Ju M."/>
            <person name="Zhao R."/>
            <person name="Li G."/>
            <person name="Mu C."/>
            <person name="Tian Q."/>
            <person name="Mei H."/>
            <person name="Zhang T."/>
            <person name="Gao T."/>
            <person name="Zhang H."/>
        </authorList>
    </citation>
    <scope>NUCLEOTIDE SEQUENCE</scope>
    <source>
        <strain evidence="5">3651</strain>
    </source>
</reference>
<keyword evidence="3" id="KW-1133">Transmembrane helix</keyword>
<dbReference type="SMART" id="SM00446">
    <property type="entry name" value="LRRcap"/>
    <property type="match status" value="1"/>
</dbReference>
<dbReference type="SMART" id="SM00320">
    <property type="entry name" value="WD40"/>
    <property type="match status" value="4"/>
</dbReference>
<evidence type="ECO:0000256" key="2">
    <source>
        <dbReference type="PROSITE-ProRule" id="PRU00221"/>
    </source>
</evidence>
<dbReference type="EMBL" id="JACGWO010000001">
    <property type="protein sequence ID" value="KAK4437954.1"/>
    <property type="molecule type" value="Genomic_DNA"/>
</dbReference>
<dbReference type="Pfam" id="PF02704">
    <property type="entry name" value="GASA"/>
    <property type="match status" value="1"/>
</dbReference>
<dbReference type="InterPro" id="IPR048514">
    <property type="entry name" value="DHU1_N"/>
</dbReference>
<dbReference type="PANTHER" id="PTHR47201:SF1">
    <property type="entry name" value="PROTEIN DWD HYPERSENSITIVE TO UV-B 1"/>
    <property type="match status" value="1"/>
</dbReference>
<dbReference type="PROSITE" id="PS50082">
    <property type="entry name" value="WD_REPEATS_2"/>
    <property type="match status" value="1"/>
</dbReference>